<gene>
    <name evidence="2" type="ORF">scyTo_0005796</name>
</gene>
<proteinExistence type="predicted"/>
<organism evidence="2 3">
    <name type="scientific">Scyliorhinus torazame</name>
    <name type="common">Cloudy catshark</name>
    <name type="synonym">Catulus torazame</name>
    <dbReference type="NCBI Taxonomy" id="75743"/>
    <lineage>
        <taxon>Eukaryota</taxon>
        <taxon>Metazoa</taxon>
        <taxon>Chordata</taxon>
        <taxon>Craniata</taxon>
        <taxon>Vertebrata</taxon>
        <taxon>Chondrichthyes</taxon>
        <taxon>Elasmobranchii</taxon>
        <taxon>Galeomorphii</taxon>
        <taxon>Galeoidea</taxon>
        <taxon>Carcharhiniformes</taxon>
        <taxon>Scyliorhinidae</taxon>
        <taxon>Scyliorhinus</taxon>
    </lineage>
</organism>
<comment type="caution">
    <text evidence="2">The sequence shown here is derived from an EMBL/GenBank/DDBJ whole genome shotgun (WGS) entry which is preliminary data.</text>
</comment>
<evidence type="ECO:0000313" key="3">
    <source>
        <dbReference type="Proteomes" id="UP000288216"/>
    </source>
</evidence>
<reference evidence="2 3" key="1">
    <citation type="journal article" date="2018" name="Nat. Ecol. Evol.">
        <title>Shark genomes provide insights into elasmobranch evolution and the origin of vertebrates.</title>
        <authorList>
            <person name="Hara Y"/>
            <person name="Yamaguchi K"/>
            <person name="Onimaru K"/>
            <person name="Kadota M"/>
            <person name="Koyanagi M"/>
            <person name="Keeley SD"/>
            <person name="Tatsumi K"/>
            <person name="Tanaka K"/>
            <person name="Motone F"/>
            <person name="Kageyama Y"/>
            <person name="Nozu R"/>
            <person name="Adachi N"/>
            <person name="Nishimura O"/>
            <person name="Nakagawa R"/>
            <person name="Tanegashima C"/>
            <person name="Kiyatake I"/>
            <person name="Matsumoto R"/>
            <person name="Murakumo K"/>
            <person name="Nishida K"/>
            <person name="Terakita A"/>
            <person name="Kuratani S"/>
            <person name="Sato K"/>
            <person name="Hyodo S Kuraku.S."/>
        </authorList>
    </citation>
    <scope>NUCLEOTIDE SEQUENCE [LARGE SCALE GENOMIC DNA]</scope>
</reference>
<feature type="compositionally biased region" description="Basic and acidic residues" evidence="1">
    <location>
        <begin position="21"/>
        <end position="37"/>
    </location>
</feature>
<name>A0A401PCP0_SCYTO</name>
<feature type="region of interest" description="Disordered" evidence="1">
    <location>
        <begin position="1"/>
        <end position="86"/>
    </location>
</feature>
<dbReference type="EMBL" id="BFAA01001861">
    <property type="protein sequence ID" value="GCB70903.1"/>
    <property type="molecule type" value="Genomic_DNA"/>
</dbReference>
<evidence type="ECO:0000313" key="2">
    <source>
        <dbReference type="EMBL" id="GCB70903.1"/>
    </source>
</evidence>
<protein>
    <submittedName>
        <fullName evidence="2">Uncharacterized protein</fullName>
    </submittedName>
</protein>
<feature type="compositionally biased region" description="Polar residues" evidence="1">
    <location>
        <begin position="68"/>
        <end position="83"/>
    </location>
</feature>
<dbReference type="AlphaFoldDB" id="A0A401PCP0"/>
<keyword evidence="3" id="KW-1185">Reference proteome</keyword>
<feature type="compositionally biased region" description="Polar residues" evidence="1">
    <location>
        <begin position="1"/>
        <end position="15"/>
    </location>
</feature>
<dbReference type="Proteomes" id="UP000288216">
    <property type="component" value="Unassembled WGS sequence"/>
</dbReference>
<accession>A0A401PCP0</accession>
<sequence length="100" mass="11376">MNRSLESTAMKNSQQGDEDSLDKLVPDVEHQEFEYASEHPTGTDITQLDGTAENPEDTDGRQVGFESIRQQGTDPESTKNDLGSTEYHSEVRLRYQWTIR</sequence>
<evidence type="ECO:0000256" key="1">
    <source>
        <dbReference type="SAM" id="MobiDB-lite"/>
    </source>
</evidence>